<dbReference type="Proteomes" id="UP001630127">
    <property type="component" value="Unassembled WGS sequence"/>
</dbReference>
<evidence type="ECO:0000313" key="2">
    <source>
        <dbReference type="Proteomes" id="UP001630127"/>
    </source>
</evidence>
<sequence>MDLSPGRGKGGRTSSLGRDVMVQAVAEVITTRHGQTAQIVAAKMNGIHTIGVPTATDCADMYKMPMELRDDHHVNFLTKKKKVILENEVVDSLSDLDEVMRIPYHLHRLSKNLKSFLHLLNAMTQEPLEIVAASPGLSGI</sequence>
<accession>A0ABD2ZIN3</accession>
<keyword evidence="2" id="KW-1185">Reference proteome</keyword>
<name>A0ABD2ZIN3_9GENT</name>
<protein>
    <submittedName>
        <fullName evidence="1">Uncharacterized protein</fullName>
    </submittedName>
</protein>
<organism evidence="1 2">
    <name type="scientific">Cinchona calisaya</name>
    <dbReference type="NCBI Taxonomy" id="153742"/>
    <lineage>
        <taxon>Eukaryota</taxon>
        <taxon>Viridiplantae</taxon>
        <taxon>Streptophyta</taxon>
        <taxon>Embryophyta</taxon>
        <taxon>Tracheophyta</taxon>
        <taxon>Spermatophyta</taxon>
        <taxon>Magnoliopsida</taxon>
        <taxon>eudicotyledons</taxon>
        <taxon>Gunneridae</taxon>
        <taxon>Pentapetalae</taxon>
        <taxon>asterids</taxon>
        <taxon>lamiids</taxon>
        <taxon>Gentianales</taxon>
        <taxon>Rubiaceae</taxon>
        <taxon>Cinchonoideae</taxon>
        <taxon>Cinchoneae</taxon>
        <taxon>Cinchona</taxon>
    </lineage>
</organism>
<dbReference type="EMBL" id="JBJUIK010000009">
    <property type="protein sequence ID" value="KAL3518974.1"/>
    <property type="molecule type" value="Genomic_DNA"/>
</dbReference>
<reference evidence="1 2" key="1">
    <citation type="submission" date="2024-11" db="EMBL/GenBank/DDBJ databases">
        <title>A near-complete genome assembly of Cinchona calisaya.</title>
        <authorList>
            <person name="Lian D.C."/>
            <person name="Zhao X.W."/>
            <person name="Wei L."/>
        </authorList>
    </citation>
    <scope>NUCLEOTIDE SEQUENCE [LARGE SCALE GENOMIC DNA]</scope>
    <source>
        <tissue evidence="1">Nenye</tissue>
    </source>
</reference>
<dbReference type="AlphaFoldDB" id="A0ABD2ZIN3"/>
<gene>
    <name evidence="1" type="ORF">ACH5RR_021563</name>
</gene>
<comment type="caution">
    <text evidence="1">The sequence shown here is derived from an EMBL/GenBank/DDBJ whole genome shotgun (WGS) entry which is preliminary data.</text>
</comment>
<proteinExistence type="predicted"/>
<evidence type="ECO:0000313" key="1">
    <source>
        <dbReference type="EMBL" id="KAL3518974.1"/>
    </source>
</evidence>